<dbReference type="InterPro" id="IPR011050">
    <property type="entry name" value="Pectin_lyase_fold/virulence"/>
</dbReference>
<keyword evidence="5" id="KW-1185">Reference proteome</keyword>
<dbReference type="InterPro" id="IPR039448">
    <property type="entry name" value="Beta_helix"/>
</dbReference>
<feature type="compositionally biased region" description="Low complexity" evidence="1">
    <location>
        <begin position="1720"/>
        <end position="1731"/>
    </location>
</feature>
<feature type="domain" description="Right handed beta helix" evidence="3">
    <location>
        <begin position="951"/>
        <end position="1049"/>
    </location>
</feature>
<evidence type="ECO:0000259" key="3">
    <source>
        <dbReference type="Pfam" id="PF13229"/>
    </source>
</evidence>
<dbReference type="RefSeq" id="WP_257743011.1">
    <property type="nucleotide sequence ID" value="NZ_CP096115.1"/>
</dbReference>
<dbReference type="InterPro" id="IPR012334">
    <property type="entry name" value="Pectin_lyas_fold"/>
</dbReference>
<reference evidence="4" key="1">
    <citation type="submission" date="2022-04" db="EMBL/GenBank/DDBJ databases">
        <title>Complete genome of Methanoplanus endosymbiosus DSM 3599.</title>
        <authorList>
            <person name="Chen S.-C."/>
            <person name="You Y.-T."/>
            <person name="Zhou Y.-Z."/>
            <person name="Lai M.-C."/>
        </authorList>
    </citation>
    <scope>NUCLEOTIDE SEQUENCE</scope>
    <source>
        <strain evidence="4">DSM 3599</strain>
    </source>
</reference>
<evidence type="ECO:0000313" key="5">
    <source>
        <dbReference type="Proteomes" id="UP001060368"/>
    </source>
</evidence>
<evidence type="ECO:0000256" key="1">
    <source>
        <dbReference type="SAM" id="MobiDB-lite"/>
    </source>
</evidence>
<dbReference type="Pfam" id="PF13229">
    <property type="entry name" value="Beta_helix"/>
    <property type="match status" value="3"/>
</dbReference>
<sequence length="1753" mass="186003">MDTNQSLALELTEESRIITGTVNEMPDNNTLAADIEDFSPENGFDTESEVFSGQMSNAVKSSDKPETCTNQLLMQKRTFDGALPYIENRTVWYVDASAPEGGDGSKAEPFRQVQTALDVCNASEKNTILIAHAGGILYDRFVVEIPDVIIRSESDSPKEYPTISDPENTGVIISADNVWLCKLIITECNATYEVPDMGRSGGGIFVHDCANTEIKRCTVINNTAETGAGISFYNAEGAIRGTDLSGNYADTGGAVLLFNSSVWISNSTIHENVGFEGAGIVVYDSISEIHNSEIYYNTALSGSGVLFINSENRIFNSDISYNLAIIGGGILDVASLTSVHWCDVNYNHAYIGAGIYSAISETELHDTDFYSNIADKGAGYAGDASEDRIYSCNFTGNYAYSGAGIAITNGDSEICGTDIQYNRILRDTDNNDSVFHLIQEKLNIPEGTIYQDCISSQYFDENLMQYLSVPEISEDIGVQSGVGILIEESENITICNNLIRFNAPTENQTSLIVGGGVALMDSSGCISDNTINSNSADYGAGIFCMNSTTSITDNNVRNNNATMIGAGICQMAGVAEISGNRISKNNATGFGAGIQTVTGKTIIRDNIIKINKAGEGGAGICQIGGKSRIIDNTISSNDAGNGTEIISGGGGVMVAGLYIDPELLSAPEKLSEILNNPDSEFFTGNIADYITETAGTDIYINEEELSEDPDLFWDIYSDDDLDADDDLFLSSDIAADSDGLTLTAKATFRRNTIESNSAITGGGGVKVLGSKVKFKKNIIVDNSANRGGAADIIASRALFDSDKIRKNDAVRGGGLSLIASQCSVGFTKLKNNNATSYGGGLSSIGGQLFIYEGEISGNYAGTGGGGINLLECWVNYYGGVICGNSAPGSGNLSGGGGINIIGAAYSGEAAREISDAAGITSDTAIQEINNDLIHLTLASSEDDGYLQPDINSEDGVIMRNNIYSAIIENNTASSGGGINIIGSEYENIIGCYVSDNTATISGGGISLVASNDTRIVETTVSTNSAPEGDGIYIQDSRGFTEYNNIFMNKENILAKSTEAAPFAWDALLNHTIYKAFTVTGSPYGGGSVWAKPDGTGMSQTCTDADLDGICDSCTYTVNDTDGTIVGVDELPLYYNPEYGTLIVLTEPEGAEIEIDGKTYGRESDAGYYMPAGNYSVNITLQNYFDAPLYTVPVKTGEIEYIEYSFTDIPKFRSTGSGHAPLNFVADATKTSADLKSWKWHIVSPDGTDHSYDGGSVQTYLNDTGNYTVTLDAVWDSKTTTSVPKIIRVMEAPPEPKASEKAGTKINGTRTETLPDGSQVIFINTSKAGNVTTTNDGIVVEKPDGTKIEIKTNETPSKSGGSVSGQVTSVTMQQPELNALLGSGLGNASVGVSMTMDEYDGDASVSTEISAGCADDARNAFSVAVPGLKDVAYTIYFTKSGFDNSSAISEATISFSVNTSWVNSMGGPQRITIVRWKDDGMSENINPTYLGISGTESLFKVTTDGFSVYGVAGFSVQSSYESSRDDDNSVGITDAENLATGKTVALTMSSSAFTGIALTPVKEIPDLRITAQVMNNPESGMGVPEGGNAAVMEYVKTVLYYTTSASLENVAYTAEIPEKWLEENNSSLPEIWYYNESALSWNMLEILNITEENGNKIVTVKAEMPGFGWFAVGSVTDEFITGETLPFGPGPVIPSEVPDKTVKPESTKPAEPAGTEKTETPEATATPTPTPLPGTVVLTGISLAAAFILLRREH</sequence>
<proteinExistence type="predicted"/>
<dbReference type="GeneID" id="74306368"/>
<dbReference type="InterPro" id="IPR035986">
    <property type="entry name" value="PKD_dom_sf"/>
</dbReference>
<dbReference type="SMART" id="SM00710">
    <property type="entry name" value="PbH1"/>
    <property type="match status" value="11"/>
</dbReference>
<gene>
    <name evidence="4" type="ORF">L6E24_01695</name>
</gene>
<dbReference type="Gene3D" id="2.160.20.10">
    <property type="entry name" value="Single-stranded right-handed beta-helix, Pectin lyase-like"/>
    <property type="match status" value="3"/>
</dbReference>
<dbReference type="EMBL" id="CP096115">
    <property type="protein sequence ID" value="UUX92867.1"/>
    <property type="molecule type" value="Genomic_DNA"/>
</dbReference>
<organism evidence="4 5">
    <name type="scientific">Methanoplanus endosymbiosus</name>
    <dbReference type="NCBI Taxonomy" id="33865"/>
    <lineage>
        <taxon>Archaea</taxon>
        <taxon>Methanobacteriati</taxon>
        <taxon>Methanobacteriota</taxon>
        <taxon>Stenosarchaea group</taxon>
        <taxon>Methanomicrobia</taxon>
        <taxon>Methanomicrobiales</taxon>
        <taxon>Methanomicrobiaceae</taxon>
        <taxon>Methanoplanus</taxon>
    </lineage>
</organism>
<dbReference type="PANTHER" id="PTHR11319:SF35">
    <property type="entry name" value="OUTER MEMBRANE PROTEIN PMPC-RELATED"/>
    <property type="match status" value="1"/>
</dbReference>
<dbReference type="Proteomes" id="UP001060368">
    <property type="component" value="Chromosome"/>
</dbReference>
<dbReference type="InterPro" id="IPR006626">
    <property type="entry name" value="PbH1"/>
</dbReference>
<feature type="domain" description="Right handed beta helix" evidence="3">
    <location>
        <begin position="185"/>
        <end position="323"/>
    </location>
</feature>
<name>A0A9E7PP32_9EURY</name>
<protein>
    <submittedName>
        <fullName evidence="4">PEGA domain-containing protein</fullName>
    </submittedName>
</protein>
<dbReference type="PANTHER" id="PTHR11319">
    <property type="entry name" value="G PROTEIN-COUPLED RECEPTOR-RELATED"/>
    <property type="match status" value="1"/>
</dbReference>
<accession>A0A9E7PP32</accession>
<dbReference type="InterPro" id="IPR013229">
    <property type="entry name" value="PEGA"/>
</dbReference>
<feature type="domain" description="Right handed beta helix" evidence="3">
    <location>
        <begin position="483"/>
        <end position="654"/>
    </location>
</feature>
<feature type="domain" description="PEGA" evidence="2">
    <location>
        <begin position="1139"/>
        <end position="1186"/>
    </location>
</feature>
<evidence type="ECO:0000313" key="4">
    <source>
        <dbReference type="EMBL" id="UUX92867.1"/>
    </source>
</evidence>
<dbReference type="KEGG" id="mend:L6E24_01695"/>
<feature type="region of interest" description="Disordered" evidence="1">
    <location>
        <begin position="1689"/>
        <end position="1731"/>
    </location>
</feature>
<dbReference type="Pfam" id="PF08308">
    <property type="entry name" value="PEGA"/>
    <property type="match status" value="1"/>
</dbReference>
<feature type="compositionally biased region" description="Basic and acidic residues" evidence="1">
    <location>
        <begin position="1696"/>
        <end position="1719"/>
    </location>
</feature>
<dbReference type="SUPFAM" id="SSF49299">
    <property type="entry name" value="PKD domain"/>
    <property type="match status" value="1"/>
</dbReference>
<evidence type="ECO:0000259" key="2">
    <source>
        <dbReference type="Pfam" id="PF08308"/>
    </source>
</evidence>
<dbReference type="SUPFAM" id="SSF51126">
    <property type="entry name" value="Pectin lyase-like"/>
    <property type="match status" value="3"/>
</dbReference>